<sequence length="94" mass="10513">MIGNIKSMLIDYSTISREALEGLAKEYVLSKLSETDSEIDLATWTKQVLSMIKSGELLVEYSEANESVYLKTPEELLESKANDSYNASGHQDFT</sequence>
<gene>
    <name evidence="2" type="ORF">FLL45_03840</name>
</gene>
<proteinExistence type="inferred from homology"/>
<dbReference type="OrthoDB" id="6401640at2"/>
<dbReference type="InterPro" id="IPR036685">
    <property type="entry name" value="YehU-like_sf"/>
</dbReference>
<evidence type="ECO:0000313" key="2">
    <source>
        <dbReference type="EMBL" id="TQV77091.1"/>
    </source>
</evidence>
<dbReference type="Gene3D" id="1.10.10.610">
    <property type="entry name" value="YehU-like"/>
    <property type="match status" value="1"/>
</dbReference>
<comment type="caution">
    <text evidence="2">The sequence shown here is derived from an EMBL/GenBank/DDBJ whole genome shotgun (WGS) entry which is preliminary data.</text>
</comment>
<dbReference type="Pfam" id="PF06794">
    <property type="entry name" value="UPF0270"/>
    <property type="match status" value="1"/>
</dbReference>
<dbReference type="InterPro" id="IPR010648">
    <property type="entry name" value="UPF0270"/>
</dbReference>
<protein>
    <submittedName>
        <fullName evidence="2">YheU family protein</fullName>
    </submittedName>
</protein>
<reference evidence="2 3" key="1">
    <citation type="submission" date="2019-06" db="EMBL/GenBank/DDBJ databases">
        <title>Draft genome of Aliikangiella marina GYP-15.</title>
        <authorList>
            <person name="Wang G."/>
        </authorList>
    </citation>
    <scope>NUCLEOTIDE SEQUENCE [LARGE SCALE GENOMIC DNA]</scope>
    <source>
        <strain evidence="2 3">GYP-15</strain>
    </source>
</reference>
<evidence type="ECO:0000256" key="1">
    <source>
        <dbReference type="ARBA" id="ARBA00006450"/>
    </source>
</evidence>
<organism evidence="2 3">
    <name type="scientific">Aliikangiella marina</name>
    <dbReference type="NCBI Taxonomy" id="1712262"/>
    <lineage>
        <taxon>Bacteria</taxon>
        <taxon>Pseudomonadati</taxon>
        <taxon>Pseudomonadota</taxon>
        <taxon>Gammaproteobacteria</taxon>
        <taxon>Oceanospirillales</taxon>
        <taxon>Pleioneaceae</taxon>
        <taxon>Aliikangiella</taxon>
    </lineage>
</organism>
<keyword evidence="3" id="KW-1185">Reference proteome</keyword>
<evidence type="ECO:0000313" key="3">
    <source>
        <dbReference type="Proteomes" id="UP000317839"/>
    </source>
</evidence>
<accession>A0A545TIT5</accession>
<dbReference type="AlphaFoldDB" id="A0A545TIT5"/>
<dbReference type="EMBL" id="VIKR01000001">
    <property type="protein sequence ID" value="TQV77091.1"/>
    <property type="molecule type" value="Genomic_DNA"/>
</dbReference>
<comment type="similarity">
    <text evidence="1">Belongs to the UPF0270 family.</text>
</comment>
<dbReference type="SUPFAM" id="SSF118001">
    <property type="entry name" value="YehU-like"/>
    <property type="match status" value="1"/>
</dbReference>
<name>A0A545TIT5_9GAMM</name>
<dbReference type="Proteomes" id="UP000317839">
    <property type="component" value="Unassembled WGS sequence"/>
</dbReference>